<feature type="signal peptide" evidence="1">
    <location>
        <begin position="1"/>
        <end position="28"/>
    </location>
</feature>
<name>A0A2M4C7D9_9DIPT</name>
<accession>A0A2M4C7D9</accession>
<sequence>MTTEPLCSMVGCWMWWPLTNVVPSACRGVTVQTPSCIDIRQWRAWIDGPNSCRALVLAEPTSIGSLPSLTRRPPSPLCVISMSIGPSRSPPMLLPPFDTPSGFFFRLRGCESAGRRRT</sequence>
<reference evidence="2" key="1">
    <citation type="submission" date="2018-01" db="EMBL/GenBank/DDBJ databases">
        <title>An insight into the sialome of Amazonian anophelines.</title>
        <authorList>
            <person name="Ribeiro J.M."/>
            <person name="Scarpassa V."/>
            <person name="Calvo E."/>
        </authorList>
    </citation>
    <scope>NUCLEOTIDE SEQUENCE</scope>
    <source>
        <tissue evidence="2">Salivary glands</tissue>
    </source>
</reference>
<dbReference type="AlphaFoldDB" id="A0A2M4C7D9"/>
<protein>
    <submittedName>
        <fullName evidence="2">Putative secreted protein</fullName>
    </submittedName>
</protein>
<feature type="chain" id="PRO_5014869642" evidence="1">
    <location>
        <begin position="29"/>
        <end position="118"/>
    </location>
</feature>
<keyword evidence="1" id="KW-0732">Signal</keyword>
<evidence type="ECO:0000313" key="2">
    <source>
        <dbReference type="EMBL" id="MBW61252.1"/>
    </source>
</evidence>
<organism evidence="2">
    <name type="scientific">Anopheles marajoara</name>
    <dbReference type="NCBI Taxonomy" id="58244"/>
    <lineage>
        <taxon>Eukaryota</taxon>
        <taxon>Metazoa</taxon>
        <taxon>Ecdysozoa</taxon>
        <taxon>Arthropoda</taxon>
        <taxon>Hexapoda</taxon>
        <taxon>Insecta</taxon>
        <taxon>Pterygota</taxon>
        <taxon>Neoptera</taxon>
        <taxon>Endopterygota</taxon>
        <taxon>Diptera</taxon>
        <taxon>Nematocera</taxon>
        <taxon>Culicoidea</taxon>
        <taxon>Culicidae</taxon>
        <taxon>Anophelinae</taxon>
        <taxon>Anopheles</taxon>
    </lineage>
</organism>
<dbReference type="EMBL" id="GGFJ01012111">
    <property type="protein sequence ID" value="MBW61252.1"/>
    <property type="molecule type" value="Transcribed_RNA"/>
</dbReference>
<evidence type="ECO:0000256" key="1">
    <source>
        <dbReference type="SAM" id="SignalP"/>
    </source>
</evidence>
<proteinExistence type="predicted"/>